<protein>
    <recommendedName>
        <fullName evidence="3">Teneurin-like YD-shell domain-containing protein</fullName>
    </recommendedName>
</protein>
<dbReference type="InterPro" id="IPR056823">
    <property type="entry name" value="TEN-like_YD-shell"/>
</dbReference>
<dbReference type="Proteomes" id="UP001216510">
    <property type="component" value="Chromosome"/>
</dbReference>
<feature type="compositionally biased region" description="Low complexity" evidence="2">
    <location>
        <begin position="2415"/>
        <end position="2428"/>
    </location>
</feature>
<feature type="region of interest" description="Disordered" evidence="2">
    <location>
        <begin position="2381"/>
        <end position="2428"/>
    </location>
</feature>
<organism evidence="4 5">
    <name type="scientific">Pseudoduganella chitinolytica</name>
    <dbReference type="NCBI Taxonomy" id="34070"/>
    <lineage>
        <taxon>Bacteria</taxon>
        <taxon>Pseudomonadati</taxon>
        <taxon>Pseudomonadota</taxon>
        <taxon>Betaproteobacteria</taxon>
        <taxon>Burkholderiales</taxon>
        <taxon>Oxalobacteraceae</taxon>
        <taxon>Telluria group</taxon>
        <taxon>Pseudoduganella</taxon>
    </lineage>
</organism>
<reference evidence="4 5" key="1">
    <citation type="submission" date="2023-02" db="EMBL/GenBank/DDBJ databases">
        <title>Gemone sequence of Telluria chitinolytica ACM 3522T.</title>
        <authorList>
            <person name="Frediansyah A."/>
            <person name="Miess H."/>
            <person name="Gross H."/>
        </authorList>
    </citation>
    <scope>NUCLEOTIDE SEQUENCE [LARGE SCALE GENOMIC DNA]</scope>
    <source>
        <strain evidence="4 5">ACM 3522</strain>
    </source>
</reference>
<sequence length="2482" mass="265258">MVAIVSGNGLGVTNSSAGVLGQSGLFGKSTYGSSGEAAYVNAATGNLVVNDRDEWLASIGINLALTRTYNSLGNLSTGNGLNWRTGPAKLISGLTGALNTTGSTVTRTDADGSTQLYTYDSAKGAYRSTDGDGAYDVLVGTAAGWTWQGKSFDKSGVFETYDAAGRLIGAGDHGTNRITYAYNTSGQLDTVTDASGDVTRYEYANGKLARISSQVAGVGSQVRTWYEYDDLGRLKAATIDMTPEDGSITDGNVYRTTYEYHGTGSQLKQLKQSDGTEQNFTYTAAGKVETVTDALGRVTRFNYDTPGQTSVTDPAGAVSIYAYDAKGQLTSVTVPGVVGGGATTALYYDTSGNLIRTVSPSGLETVYGYDANGNRILERDAAGKTVTRVYDLATNLLTSETTYTVADPDGAGALQPSDPMIRRFFYDAGKLLRFAVSAEGRVTEYRYNALSQLASELQYNRVPTAAESTSEATLKTWATSTALAQLASRVDYTYDGRGQLRTATSNTSYTSAGVANGTQTVLTYVYDEAGQLLLSTDGKTNPTRYTYDELGRRLTQTDANGTVRTNVYDDVRGTMTVTTTANATVSAIHTFDRAGQLTSVKQSHDGVAGTTQHYYDASGRLRMSRDPLGLLVHALYDGAGRKVADVLNKSLVEYVYNRDGLLVNTIRYATDIDPAKLVDATGKPLAVSIDALRPTTANAADRKSWNTYDNAGRLVASVDAMGYLTRMEYDGAGRLVRTTARAKGVDVALIVNNVIPAAFTGEASTDDRVTRMFYDRDGNVSARLDASGYLTENVYNPSGDLVKTVTRLGVVAETLRQSGTLAQLQTSAGATNATQRFIYDGRGQLVGSIDAAGYLTEIAYDAAGNVATRRQYAIAVTTPDAGTLATVGKKNDAADRMTTYTYTTRNQVESETTLGGDFVRYAYDANGKQTTVTRGTAGVAERTALRRYDGAGQLTAELSEEGAAKLAALGATPNAVAVAAIWATYAIGYTYDLDGNRTSMTDALGNRTLYIYNEGRLAATVNAVGDWESRSYDAFGDLIQVARYTTPLNATQMATVAASGRLADLPTAGAALYTKYYYDNEGRQAYVADADGAVRKSVYDAFDQVTQTLQYRTRLSQVTAAIGNRGHFAAAASDLAVALKGTAGSNSGRAYYDATGHLIYTVDATNAVTGRTYDAQGNVKSITRFDTAAGTLAGSGADLATLAALAKAGRDRTQTFTYDARGLVLDATDAAGFHTASHFNAFGQLDRATRYGVANSIASSVLDVVTQTLYDQNGRVKATVDGTGIVTTFAYDSDGRITEQTTFAKLIATSSTESAILTAISNQSLSDPARDRRQRFVYDVNGRLAATLTLQHDGTRTNAADPSSAAGTWNVVAQSYDNAGRVTQRTAFATAFASADLKPAVAGINDWITARTAASAADSAGDSIVRYAYDDSGRVTGTATAQRVVDGQRDWTVSRVAYDSLGNVLRRTQFAATLRSASPTADEIEKFNAAAPANSYDAVTVYNYDAMGRVAATATALNSVGGVPQWAIATRNYDAAGNLLSTRQFANAYAGATPPAVLKGAVAADIWADRLTRYSYDGANRLVATIDANGGATRLDYDSSGNVVKSTQYTTIFGGYNDLTADYRPAGVVGRVTRTFYDLNNRPAIVIGADGAAVARTFDAAGNVTSEVAYATPITVADTLTLADVRALLQTKVSAADRKHYFVYDGDGRPQLTIDAQGNLSEKQYDTLGRVVYERVFATPVTIAANATDAAIASAARSAAQAQQAATTTRTTRYVFNAAGNLESVTDALGKTESYTYDALGHKTRFVNKLGATWEYKYDAAGRLVEETSPKVGTYANGLDASIGNWGNALTQALITTMEYDALGNLVRRTETPATYDAAGNLVSNGEGARTQRSTEYRYDALGRQVQTILPSVSVYDAGKDTANVWIEQPVAESPSGQRTVTVRYDALGNAVSNVDVGGRTSYKVYDTAGRVRYEIDAANYVTEYRYDIYGQVGSMTRYGNTIVPGATDLATIDDTDFEVLLRRDNGKDRTISYAYDAAGRKVRTSEPVVAAYDSHSTNGSAYISAGRTTVNEYNAFGEVYRQSVFGANSAGTQVTEAAVTRFYYNVRGEKTAQIAALSDIGGQRRGYLTTFVYDAAGNLKEQLEYANEFGTWTDTTYSAFTASAQDRKVSYEYDALNRKKSETRVNVSYAGSTKDANLTTGNLVTQFDYDNLGNQTIVTDATGAKTFTYYDALGRVRATAHKQAAAYGEIEDKGIKLTEFKVDVFGNVVLRIDFADAAVAADGTSYTATLAMAQNQDNRITATRYDSWGRALETLDPEQFAAGRQSTKMSYDVYGRVAKQWRTVTNAFGAKMTSFQVMGYNELGRVKSVVTPGLIDLVNNTTGHRTNASPSTTRSAKSPAPTWPPTVRGRRSTRSTTRPATPGSAIATRASTRCACTTCRATSRPSSRARPRRPTSSWAWPTPTRCWRRMRCCAPTTATTC</sequence>
<feature type="domain" description="Teneurin-like YD-shell" evidence="3">
    <location>
        <begin position="250"/>
        <end position="390"/>
    </location>
</feature>
<dbReference type="PANTHER" id="PTHR32305">
    <property type="match status" value="1"/>
</dbReference>
<dbReference type="Gene3D" id="2.180.10.10">
    <property type="entry name" value="RHS repeat-associated core"/>
    <property type="match status" value="6"/>
</dbReference>
<evidence type="ECO:0000313" key="4">
    <source>
        <dbReference type="EMBL" id="WEF33217.1"/>
    </source>
</evidence>
<dbReference type="InterPro" id="IPR006530">
    <property type="entry name" value="YD"/>
</dbReference>
<evidence type="ECO:0000259" key="3">
    <source>
        <dbReference type="Pfam" id="PF25023"/>
    </source>
</evidence>
<proteinExistence type="predicted"/>
<dbReference type="EMBL" id="CP119083">
    <property type="protein sequence ID" value="WEF33217.1"/>
    <property type="molecule type" value="Genomic_DNA"/>
</dbReference>
<dbReference type="PANTHER" id="PTHR32305:SF15">
    <property type="entry name" value="PROTEIN RHSA-RELATED"/>
    <property type="match status" value="1"/>
</dbReference>
<dbReference type="Pfam" id="PF05593">
    <property type="entry name" value="RHS_repeat"/>
    <property type="match status" value="4"/>
</dbReference>
<dbReference type="InterPro" id="IPR031325">
    <property type="entry name" value="RHS_repeat"/>
</dbReference>
<keyword evidence="5" id="KW-1185">Reference proteome</keyword>
<evidence type="ECO:0000256" key="1">
    <source>
        <dbReference type="ARBA" id="ARBA00022737"/>
    </source>
</evidence>
<dbReference type="RefSeq" id="WP_277415928.1">
    <property type="nucleotide sequence ID" value="NZ_CP119083.1"/>
</dbReference>
<feature type="domain" description="Teneurin-like YD-shell" evidence="3">
    <location>
        <begin position="1790"/>
        <end position="1906"/>
    </location>
</feature>
<dbReference type="Pfam" id="PF25023">
    <property type="entry name" value="TEN_YD-shell"/>
    <property type="match status" value="2"/>
</dbReference>
<evidence type="ECO:0000256" key="2">
    <source>
        <dbReference type="SAM" id="MobiDB-lite"/>
    </source>
</evidence>
<dbReference type="InterPro" id="IPR050708">
    <property type="entry name" value="T6SS_VgrG/RHS"/>
</dbReference>
<dbReference type="NCBIfam" id="TIGR01643">
    <property type="entry name" value="YD_repeat_2x"/>
    <property type="match status" value="9"/>
</dbReference>
<evidence type="ECO:0000313" key="5">
    <source>
        <dbReference type="Proteomes" id="UP001216510"/>
    </source>
</evidence>
<gene>
    <name evidence="4" type="ORF">PX653_00005</name>
</gene>
<name>A0ABY8BER7_9BURK</name>
<keyword evidence="1" id="KW-0677">Repeat</keyword>
<feature type="compositionally biased region" description="Polar residues" evidence="2">
    <location>
        <begin position="2381"/>
        <end position="2397"/>
    </location>
</feature>
<accession>A0ABY8BER7</accession>